<dbReference type="OrthoDB" id="9778516at2"/>
<dbReference type="InterPro" id="IPR040756">
    <property type="entry name" value="Peptidase_M61_N"/>
</dbReference>
<dbReference type="InterPro" id="IPR007963">
    <property type="entry name" value="Peptidase_M61_catalytic"/>
</dbReference>
<protein>
    <submittedName>
        <fullName evidence="3">M61 family peptidase</fullName>
    </submittedName>
</protein>
<evidence type="ECO:0000259" key="1">
    <source>
        <dbReference type="Pfam" id="PF05299"/>
    </source>
</evidence>
<dbReference type="Gene3D" id="2.30.42.10">
    <property type="match status" value="1"/>
</dbReference>
<dbReference type="Gene3D" id="2.60.40.3650">
    <property type="match status" value="1"/>
</dbReference>
<dbReference type="InterPro" id="IPR036034">
    <property type="entry name" value="PDZ_sf"/>
</dbReference>
<dbReference type="SUPFAM" id="SSF55486">
    <property type="entry name" value="Metalloproteases ('zincins'), catalytic domain"/>
    <property type="match status" value="1"/>
</dbReference>
<dbReference type="InterPro" id="IPR027268">
    <property type="entry name" value="Peptidase_M4/M1_CTD_sf"/>
</dbReference>
<dbReference type="SUPFAM" id="SSF50156">
    <property type="entry name" value="PDZ domain-like"/>
    <property type="match status" value="1"/>
</dbReference>
<evidence type="ECO:0000313" key="4">
    <source>
        <dbReference type="Proteomes" id="UP000318413"/>
    </source>
</evidence>
<accession>A0A502CE09</accession>
<evidence type="ECO:0000259" key="2">
    <source>
        <dbReference type="Pfam" id="PF17899"/>
    </source>
</evidence>
<proteinExistence type="predicted"/>
<keyword evidence="4" id="KW-1185">Reference proteome</keyword>
<organism evidence="3 4">
    <name type="scientific">Sphingomonas oligophenolica</name>
    <dbReference type="NCBI Taxonomy" id="301154"/>
    <lineage>
        <taxon>Bacteria</taxon>
        <taxon>Pseudomonadati</taxon>
        <taxon>Pseudomonadota</taxon>
        <taxon>Alphaproteobacteria</taxon>
        <taxon>Sphingomonadales</taxon>
        <taxon>Sphingomonadaceae</taxon>
        <taxon>Sphingomonas</taxon>
    </lineage>
</organism>
<dbReference type="Proteomes" id="UP000318413">
    <property type="component" value="Unassembled WGS sequence"/>
</dbReference>
<gene>
    <name evidence="3" type="ORF">EAH84_12020</name>
</gene>
<dbReference type="Gene3D" id="1.10.390.10">
    <property type="entry name" value="Neutral Protease Domain 2"/>
    <property type="match status" value="1"/>
</dbReference>
<dbReference type="Pfam" id="PF17899">
    <property type="entry name" value="Peptidase_M61_N"/>
    <property type="match status" value="1"/>
</dbReference>
<evidence type="ECO:0000313" key="3">
    <source>
        <dbReference type="EMBL" id="TPG10854.1"/>
    </source>
</evidence>
<reference evidence="3 4" key="1">
    <citation type="journal article" date="2019" name="Environ. Microbiol.">
        <title>Species interactions and distinct microbial communities in high Arctic permafrost affected cryosols are associated with the CH4 and CO2 gas fluxes.</title>
        <authorList>
            <person name="Altshuler I."/>
            <person name="Hamel J."/>
            <person name="Turney S."/>
            <person name="Magnuson E."/>
            <person name="Levesque R."/>
            <person name="Greer C."/>
            <person name="Whyte L.G."/>
        </authorList>
    </citation>
    <scope>NUCLEOTIDE SEQUENCE [LARGE SCALE GENOMIC DNA]</scope>
    <source>
        <strain evidence="3 4">S5.1</strain>
    </source>
</reference>
<feature type="domain" description="Peptidase M61 N-terminal" evidence="2">
    <location>
        <begin position="32"/>
        <end position="197"/>
    </location>
</feature>
<name>A0A502CE09_9SPHN</name>
<dbReference type="AlphaFoldDB" id="A0A502CE09"/>
<sequence>MQRIVAGAVMAFAGTGIAEAQARDPGRDADVSYDVRFDNAVHHEAQIAVTYRDLKPGPVEFRMARSSPGRYALHEFAKNVYSVTATDAAGQPLAVRRADPYSWTVPAHRGTVTLRYTLYGDHGDGTYAQIDPTHAHLNMPATMMWARGYDDRAIRVTFHPLDKSWKIATQLPPSTGSADTFWAPNLQYLMDSPTELSDFQLRTWPLAANGRTYTIRLAVHSQDTPADVDRFAAEAKRVIAQHFALFGGPPVYDFGTYTFIADYMPQISGDGMEHRNSTMISQPRSLKDADFAQIDTLSHEFVHGWNVERLRPRGLEPFDFTRANPTPSLWFAEGFTQYYGPLLIHRAGEKSLDAYLKGLGGTLSGVVNAPARRYGSPQEMSLRAPFVDAAQSIDPVNGTIFVSYYPYGAVVALALDLSLRERYPGLSLDAYMRHMWARNGVEQVDYAPAKPYTPEDLEAGLAELTKDPAFAHEFFAAHVRGSALPDFAPLLAPAGLTLRHAAPAQPWLGATRVKTVDGALTLDEIPAPDTPLYRAGVDRGDTLVSLGGQPLATPEEWTAALATASVGKPVPLAYRDRTGDHRVMLTPLSDPRLEIVRTETLGTPLTPAQHRFRAAWLGTAD</sequence>
<feature type="domain" description="Peptidase M61 catalytic" evidence="1">
    <location>
        <begin position="294"/>
        <end position="411"/>
    </location>
</feature>
<dbReference type="InterPro" id="IPR024191">
    <property type="entry name" value="Peptidase_M61"/>
</dbReference>
<dbReference type="EMBL" id="RCZK01000010">
    <property type="protein sequence ID" value="TPG10854.1"/>
    <property type="molecule type" value="Genomic_DNA"/>
</dbReference>
<dbReference type="Pfam" id="PF05299">
    <property type="entry name" value="Peptidase_M61"/>
    <property type="match status" value="1"/>
</dbReference>
<comment type="caution">
    <text evidence="3">The sequence shown here is derived from an EMBL/GenBank/DDBJ whole genome shotgun (WGS) entry which is preliminary data.</text>
</comment>
<dbReference type="PIRSF" id="PIRSF016493">
    <property type="entry name" value="Glycyl_aminpptds"/>
    <property type="match status" value="1"/>
</dbReference>